<organism evidence="1 2">
    <name type="scientific">Glomerella acutata</name>
    <name type="common">Colletotrichum acutatum</name>
    <dbReference type="NCBI Taxonomy" id="27357"/>
    <lineage>
        <taxon>Eukaryota</taxon>
        <taxon>Fungi</taxon>
        <taxon>Dikarya</taxon>
        <taxon>Ascomycota</taxon>
        <taxon>Pezizomycotina</taxon>
        <taxon>Sordariomycetes</taxon>
        <taxon>Hypocreomycetidae</taxon>
        <taxon>Glomerellales</taxon>
        <taxon>Glomerellaceae</taxon>
        <taxon>Colletotrichum</taxon>
        <taxon>Colletotrichum acutatum species complex</taxon>
    </lineage>
</organism>
<name>A0AAD8X833_GLOAC</name>
<proteinExistence type="predicted"/>
<dbReference type="RefSeq" id="XP_060357473.1">
    <property type="nucleotide sequence ID" value="XM_060512992.1"/>
</dbReference>
<reference evidence="1" key="1">
    <citation type="submission" date="2021-12" db="EMBL/GenBank/DDBJ databases">
        <title>Comparative genomics, transcriptomics and evolutionary studies reveal genomic signatures of adaptation to plant cell wall in hemibiotrophic fungi.</title>
        <authorList>
            <consortium name="DOE Joint Genome Institute"/>
            <person name="Baroncelli R."/>
            <person name="Diaz J.F."/>
            <person name="Benocci T."/>
            <person name="Peng M."/>
            <person name="Battaglia E."/>
            <person name="Haridas S."/>
            <person name="Andreopoulos W."/>
            <person name="Labutti K."/>
            <person name="Pangilinan J."/>
            <person name="Floch G.L."/>
            <person name="Makela M.R."/>
            <person name="Henrissat B."/>
            <person name="Grigoriev I.V."/>
            <person name="Crouch J.A."/>
            <person name="De Vries R.P."/>
            <person name="Sukno S.A."/>
            <person name="Thon M.R."/>
        </authorList>
    </citation>
    <scope>NUCLEOTIDE SEQUENCE</scope>
    <source>
        <strain evidence="1">CBS 112980</strain>
    </source>
</reference>
<evidence type="ECO:0000313" key="2">
    <source>
        <dbReference type="Proteomes" id="UP001244207"/>
    </source>
</evidence>
<dbReference type="GeneID" id="85396890"/>
<dbReference type="EMBL" id="JAHMHS010000258">
    <property type="protein sequence ID" value="KAK1704774.1"/>
    <property type="molecule type" value="Genomic_DNA"/>
</dbReference>
<dbReference type="AlphaFoldDB" id="A0AAD8X833"/>
<comment type="caution">
    <text evidence="1">The sequence shown here is derived from an EMBL/GenBank/DDBJ whole genome shotgun (WGS) entry which is preliminary data.</text>
</comment>
<protein>
    <submittedName>
        <fullName evidence="1">Uncharacterized protein</fullName>
    </submittedName>
</protein>
<evidence type="ECO:0000313" key="1">
    <source>
        <dbReference type="EMBL" id="KAK1704774.1"/>
    </source>
</evidence>
<keyword evidence="2" id="KW-1185">Reference proteome</keyword>
<gene>
    <name evidence="1" type="ORF">BDZ83DRAFT_736298</name>
</gene>
<sequence length="168" mass="18873">MTVIMGGEAEMEKLWDSMQMTIAIQLQSNTIWERLERIWAALDTQPSTNTTSHIGRDKFKKVEEEVGQLIGRMRDAINANNRQAAQEGIQISDLISVDLSMMEGLDVKEVVTGFELDLLKVTMSINWCVSGLSQASQPVDHDGLDSVPSDNDRIRLRGGWGLQSWWLP</sequence>
<accession>A0AAD8X833</accession>
<dbReference type="Proteomes" id="UP001244207">
    <property type="component" value="Unassembled WGS sequence"/>
</dbReference>